<gene>
    <name evidence="1" type="ORF">RHMOL_Rhmol04G0368700</name>
</gene>
<reference evidence="1" key="1">
    <citation type="submission" date="2022-02" db="EMBL/GenBank/DDBJ databases">
        <title>Plant Genome Project.</title>
        <authorList>
            <person name="Zhang R.-G."/>
        </authorList>
    </citation>
    <scope>NUCLEOTIDE SEQUENCE</scope>
    <source>
        <strain evidence="1">AT1</strain>
    </source>
</reference>
<dbReference type="EMBL" id="CM046391">
    <property type="protein sequence ID" value="KAI8561788.1"/>
    <property type="molecule type" value="Genomic_DNA"/>
</dbReference>
<comment type="caution">
    <text evidence="1">The sequence shown here is derived from an EMBL/GenBank/DDBJ whole genome shotgun (WGS) entry which is preliminary data.</text>
</comment>
<evidence type="ECO:0000313" key="2">
    <source>
        <dbReference type="Proteomes" id="UP001062846"/>
    </source>
</evidence>
<accession>A0ACC0PAQ3</accession>
<proteinExistence type="predicted"/>
<dbReference type="Proteomes" id="UP001062846">
    <property type="component" value="Chromosome 4"/>
</dbReference>
<evidence type="ECO:0000313" key="1">
    <source>
        <dbReference type="EMBL" id="KAI8561788.1"/>
    </source>
</evidence>
<name>A0ACC0PAQ3_RHOML</name>
<sequence>MVRVPCLCRAVSVQYPCLCRAVSVLVAIRGLFQRFELGFCEVFLRVGPYKGGEGYGVAKTSDGGLGDGPCADGVRAEDETGDGGEEVNVELPRLLGKVQGG</sequence>
<organism evidence="1 2">
    <name type="scientific">Rhododendron molle</name>
    <name type="common">Chinese azalea</name>
    <name type="synonym">Azalea mollis</name>
    <dbReference type="NCBI Taxonomy" id="49168"/>
    <lineage>
        <taxon>Eukaryota</taxon>
        <taxon>Viridiplantae</taxon>
        <taxon>Streptophyta</taxon>
        <taxon>Embryophyta</taxon>
        <taxon>Tracheophyta</taxon>
        <taxon>Spermatophyta</taxon>
        <taxon>Magnoliopsida</taxon>
        <taxon>eudicotyledons</taxon>
        <taxon>Gunneridae</taxon>
        <taxon>Pentapetalae</taxon>
        <taxon>asterids</taxon>
        <taxon>Ericales</taxon>
        <taxon>Ericaceae</taxon>
        <taxon>Ericoideae</taxon>
        <taxon>Rhodoreae</taxon>
        <taxon>Rhododendron</taxon>
    </lineage>
</organism>
<keyword evidence="2" id="KW-1185">Reference proteome</keyword>
<protein>
    <submittedName>
        <fullName evidence="1">Uncharacterized protein</fullName>
    </submittedName>
</protein>